<reference evidence="2" key="3">
    <citation type="submission" date="2025-09" db="UniProtKB">
        <authorList>
            <consortium name="Ensembl"/>
        </authorList>
    </citation>
    <scope>IDENTIFICATION</scope>
</reference>
<organism evidence="2 3">
    <name type="scientific">Erpetoichthys calabaricus</name>
    <name type="common">Rope fish</name>
    <name type="synonym">Calamoichthys calabaricus</name>
    <dbReference type="NCBI Taxonomy" id="27687"/>
    <lineage>
        <taxon>Eukaryota</taxon>
        <taxon>Metazoa</taxon>
        <taxon>Chordata</taxon>
        <taxon>Craniata</taxon>
        <taxon>Vertebrata</taxon>
        <taxon>Euteleostomi</taxon>
        <taxon>Actinopterygii</taxon>
        <taxon>Polypteriformes</taxon>
        <taxon>Polypteridae</taxon>
        <taxon>Erpetoichthys</taxon>
    </lineage>
</organism>
<dbReference type="InterPro" id="IPR012337">
    <property type="entry name" value="RNaseH-like_sf"/>
</dbReference>
<gene>
    <name evidence="2" type="primary">LOC114645563</name>
</gene>
<dbReference type="PANTHER" id="PTHR45913:SF21">
    <property type="entry name" value="DUF4371 DOMAIN-CONTAINING PROTEIN"/>
    <property type="match status" value="1"/>
</dbReference>
<dbReference type="AlphaFoldDB" id="A0A8C4S923"/>
<evidence type="ECO:0000259" key="1">
    <source>
        <dbReference type="Pfam" id="PF05699"/>
    </source>
</evidence>
<reference evidence="2" key="2">
    <citation type="submission" date="2025-08" db="UniProtKB">
        <authorList>
            <consortium name="Ensembl"/>
        </authorList>
    </citation>
    <scope>IDENTIFICATION</scope>
</reference>
<reference evidence="2" key="1">
    <citation type="submission" date="2021-06" db="EMBL/GenBank/DDBJ databases">
        <authorList>
            <consortium name="Wellcome Sanger Institute Data Sharing"/>
        </authorList>
    </citation>
    <scope>NUCLEOTIDE SEQUENCE [LARGE SCALE GENOMIC DNA]</scope>
</reference>
<protein>
    <submittedName>
        <fullName evidence="2">SCAN domain-containing protein 3-like</fullName>
    </submittedName>
</protein>
<evidence type="ECO:0000313" key="2">
    <source>
        <dbReference type="Ensembl" id="ENSECRP00000014092.1"/>
    </source>
</evidence>
<dbReference type="Proteomes" id="UP000694620">
    <property type="component" value="Chromosome 2"/>
</dbReference>
<dbReference type="SUPFAM" id="SSF53098">
    <property type="entry name" value="Ribonuclease H-like"/>
    <property type="match status" value="1"/>
</dbReference>
<dbReference type="Ensembl" id="ENSECRT00000014336.1">
    <property type="protein sequence ID" value="ENSECRP00000014092.1"/>
    <property type="gene ID" value="ENSECRG00000009392.1"/>
</dbReference>
<dbReference type="GeneTree" id="ENSGT00950000182812"/>
<dbReference type="PANTHER" id="PTHR45913">
    <property type="entry name" value="EPM2A-INTERACTING PROTEIN 1"/>
    <property type="match status" value="1"/>
</dbReference>
<accession>A0A8C4S923</accession>
<feature type="domain" description="HAT C-terminal dimerisation" evidence="1">
    <location>
        <begin position="527"/>
        <end position="575"/>
    </location>
</feature>
<sequence>MPHSKEKRRKVDSENRKFNNEWTDKYAHIQNAEGKPTCLVCLVICSVNKEYNVQRHFKTTHTNFDNEYPPGSEARQTKIKTLTQNYQRSCVVFTRTCTLQQKATTASLRIAWILTKNKRPFTNSETVKECIQAAVEEVVTDEKVKEQVISSIKSIPLSDTTAARRVDVLATDVFDTLLNQLRKADFISLAVDESTDNLDVAQLCMFVRFFGGHCFKEDILGLIPLEGKTTGEILFQKIVDFFQENGLDLERINLLVTDGAPSMAEKIKGLSARLSALAPKMKSLHCLIHQSVLCPQLSGELKNTMDSVMATINFIRSTSSLQHRLFRKLLADMSAEHVDLLLHNNVRWLSQGNSFMRVCELRKEIITFLRECKHRKAETFLTNMLDDEFVSEMCFLCDILHHLNVLNLGLQGRDKTVTDVVERLTAFQNKLDIFSSDLSSRLLHFPTLSGFIKSSQSGKVTKVMSDFLDHLKHNFAQRFNDFDIPKELLHVVRYPFTSTPNTSPKAAEFLKLHGCTELWTKHIVPEMFPNMKKLAMCVLTMLGSTYTCDSSFSHMNAIKTDHRISLTNEHLHHCLWIAVTPYEPNISHLAQSMKCHFSHLR</sequence>
<dbReference type="InterPro" id="IPR008906">
    <property type="entry name" value="HATC_C_dom"/>
</dbReference>
<name>A0A8C4S923_ERPCA</name>
<dbReference type="GO" id="GO:0046983">
    <property type="term" value="F:protein dimerization activity"/>
    <property type="evidence" value="ECO:0007669"/>
    <property type="project" value="InterPro"/>
</dbReference>
<dbReference type="Pfam" id="PF05699">
    <property type="entry name" value="Dimer_Tnp_hAT"/>
    <property type="match status" value="1"/>
</dbReference>
<proteinExistence type="predicted"/>
<keyword evidence="3" id="KW-1185">Reference proteome</keyword>
<evidence type="ECO:0000313" key="3">
    <source>
        <dbReference type="Proteomes" id="UP000694620"/>
    </source>
</evidence>